<feature type="transmembrane region" description="Helical" evidence="2">
    <location>
        <begin position="394"/>
        <end position="412"/>
    </location>
</feature>
<organism evidence="3 4">
    <name type="scientific">Bifidobacterium choloepi</name>
    <dbReference type="NCBI Taxonomy" id="2614131"/>
    <lineage>
        <taxon>Bacteria</taxon>
        <taxon>Bacillati</taxon>
        <taxon>Actinomycetota</taxon>
        <taxon>Actinomycetes</taxon>
        <taxon>Bifidobacteriales</taxon>
        <taxon>Bifidobacteriaceae</taxon>
        <taxon>Bifidobacterium</taxon>
    </lineage>
</organism>
<feature type="transmembrane region" description="Helical" evidence="2">
    <location>
        <begin position="419"/>
        <end position="440"/>
    </location>
</feature>
<gene>
    <name evidence="3" type="ORF">F6S87_07785</name>
</gene>
<dbReference type="EMBL" id="VYSG01000004">
    <property type="protein sequence ID" value="NEG70491.1"/>
    <property type="molecule type" value="Genomic_DNA"/>
</dbReference>
<feature type="region of interest" description="Disordered" evidence="1">
    <location>
        <begin position="1"/>
        <end position="23"/>
    </location>
</feature>
<keyword evidence="2" id="KW-0472">Membrane</keyword>
<feature type="transmembrane region" description="Helical" evidence="2">
    <location>
        <begin position="35"/>
        <end position="56"/>
    </location>
</feature>
<feature type="transmembrane region" description="Helical" evidence="2">
    <location>
        <begin position="360"/>
        <end position="382"/>
    </location>
</feature>
<evidence type="ECO:0000313" key="4">
    <source>
        <dbReference type="Proteomes" id="UP000469292"/>
    </source>
</evidence>
<evidence type="ECO:0000256" key="2">
    <source>
        <dbReference type="SAM" id="Phobius"/>
    </source>
</evidence>
<keyword evidence="2" id="KW-1133">Transmembrane helix</keyword>
<feature type="transmembrane region" description="Helical" evidence="2">
    <location>
        <begin position="152"/>
        <end position="169"/>
    </location>
</feature>
<name>A0A6I5N9L7_9BIFI</name>
<keyword evidence="2" id="KW-0812">Transmembrane</keyword>
<accession>A0A6I5N9L7</accession>
<evidence type="ECO:0000313" key="3">
    <source>
        <dbReference type="EMBL" id="NEG70491.1"/>
    </source>
</evidence>
<dbReference type="Proteomes" id="UP000469292">
    <property type="component" value="Unassembled WGS sequence"/>
</dbReference>
<sequence length="441" mass="49316">MNMAKHSNGNRQPNRQSYTTEESVESSQRFPFRNFWILPLAYFILTVTAGVPLSLWDTGKADFNDAAAHWERVSMILAGHIVPSISPGNSEYVGYTTSSGFVTLNNTAINSPFLYWPSLLSGGRQQVASVLTLVLSAAVIAVAIWLAQRFQILLFAAAILPATFLMMIYPTADAVTDSTSFLFIGLVLFLLQQPQLRWHHWVALCAVSVMLGQIKMTAIVLILLVLLLIRKLSGWKKFWLMAPVMLAATSSWLWSRQVSWFAPAPFMVSYADYTKLKWECVQQPWAWITSIFKTAFMPLNLSTENVNGIPVNAQRNLTLFTATEGTQLGNVTMVPVLFAIVLLTLYSASLAHLRSWFSNGIAAVVLVGFFVATVTALLISWTGSIGGYAWGMQFRYFLPVIPVAFLLIPRFFRCDRPKFLLWFCGALIAWSYIGTVIAHLW</sequence>
<feature type="transmembrane region" description="Helical" evidence="2">
    <location>
        <begin position="328"/>
        <end position="348"/>
    </location>
</feature>
<feature type="transmembrane region" description="Helical" evidence="2">
    <location>
        <begin position="238"/>
        <end position="255"/>
    </location>
</feature>
<feature type="transmembrane region" description="Helical" evidence="2">
    <location>
        <begin position="198"/>
        <end position="226"/>
    </location>
</feature>
<protein>
    <submittedName>
        <fullName evidence="3">DUF2142 domain-containing protein</fullName>
    </submittedName>
</protein>
<evidence type="ECO:0000256" key="1">
    <source>
        <dbReference type="SAM" id="MobiDB-lite"/>
    </source>
</evidence>
<dbReference type="AlphaFoldDB" id="A0A6I5N9L7"/>
<proteinExistence type="predicted"/>
<comment type="caution">
    <text evidence="3">The sequence shown here is derived from an EMBL/GenBank/DDBJ whole genome shotgun (WGS) entry which is preliminary data.</text>
</comment>
<feature type="transmembrane region" description="Helical" evidence="2">
    <location>
        <begin position="127"/>
        <end position="146"/>
    </location>
</feature>
<reference evidence="3 4" key="1">
    <citation type="submission" date="2019-09" db="EMBL/GenBank/DDBJ databases">
        <title>Phylogenetic characterization of a novel taxon of the genus Bifidobacterium: Bifidobacterium choloepi sp. nov.</title>
        <authorList>
            <person name="Modesto M."/>
            <person name="Satti M."/>
        </authorList>
    </citation>
    <scope>NUCLEOTIDE SEQUENCE [LARGE SCALE GENOMIC DNA]</scope>
    <source>
        <strain evidence="3 4">BRDM6</strain>
    </source>
</reference>
<keyword evidence="4" id="KW-1185">Reference proteome</keyword>